<dbReference type="EMBL" id="FNSO01000003">
    <property type="protein sequence ID" value="SEB40475.1"/>
    <property type="molecule type" value="Genomic_DNA"/>
</dbReference>
<evidence type="ECO:0000259" key="5">
    <source>
        <dbReference type="Pfam" id="PF02518"/>
    </source>
</evidence>
<keyword evidence="1" id="KW-0808">Transferase</keyword>
<dbReference type="Pfam" id="PF02518">
    <property type="entry name" value="HATPase_c"/>
    <property type="match status" value="1"/>
</dbReference>
<dbReference type="AlphaFoldDB" id="A0A1H4J338"/>
<feature type="transmembrane region" description="Helical" evidence="4">
    <location>
        <begin position="64"/>
        <end position="87"/>
    </location>
</feature>
<keyword evidence="4" id="KW-1133">Transmembrane helix</keyword>
<evidence type="ECO:0000256" key="2">
    <source>
        <dbReference type="ARBA" id="ARBA00022777"/>
    </source>
</evidence>
<reference evidence="7" key="1">
    <citation type="submission" date="2016-10" db="EMBL/GenBank/DDBJ databases">
        <authorList>
            <person name="Varghese N."/>
            <person name="Submissions S."/>
        </authorList>
    </citation>
    <scope>NUCLEOTIDE SEQUENCE [LARGE SCALE GENOMIC DNA]</scope>
    <source>
        <strain evidence="7">DSM 44544</strain>
    </source>
</reference>
<evidence type="ECO:0000313" key="6">
    <source>
        <dbReference type="EMBL" id="SEB40475.1"/>
    </source>
</evidence>
<organism evidence="6 7">
    <name type="scientific">Amycolatopsis tolypomycina</name>
    <dbReference type="NCBI Taxonomy" id="208445"/>
    <lineage>
        <taxon>Bacteria</taxon>
        <taxon>Bacillati</taxon>
        <taxon>Actinomycetota</taxon>
        <taxon>Actinomycetes</taxon>
        <taxon>Pseudonocardiales</taxon>
        <taxon>Pseudonocardiaceae</taxon>
        <taxon>Amycolatopsis</taxon>
    </lineage>
</organism>
<keyword evidence="4" id="KW-0472">Membrane</keyword>
<evidence type="ECO:0000313" key="7">
    <source>
        <dbReference type="Proteomes" id="UP000199622"/>
    </source>
</evidence>
<name>A0A1H4J338_9PSEU</name>
<dbReference type="OrthoDB" id="3534981at2"/>
<evidence type="ECO:0000256" key="4">
    <source>
        <dbReference type="SAM" id="Phobius"/>
    </source>
</evidence>
<feature type="transmembrane region" description="Helical" evidence="4">
    <location>
        <begin position="127"/>
        <end position="147"/>
    </location>
</feature>
<dbReference type="GO" id="GO:0000160">
    <property type="term" value="P:phosphorelay signal transduction system"/>
    <property type="evidence" value="ECO:0007669"/>
    <property type="project" value="UniProtKB-KW"/>
</dbReference>
<gene>
    <name evidence="6" type="ORF">SAMN04489727_1446</name>
</gene>
<sequence>MAGGGSFLVALLRRGAPAIATATSELPDEIADPAPMHALRRISRMSGPIDPTERDGLLLRATRYVVLIPLAYRLLAVPGQFGVYVLGHGTAGLLPVGVFALLSVALNVVGLRWMFRSAPFRGRDGGKLLAVDLAFTVLSPPAIALAVPTPVYSDALAVTSVHLYGEIGLLTLALGLPSGVVFGLLSFPLRMLANRLNTGGFDPGAAFSTYSVLLAELFLATAALVLTGLGTRLALAYGTRNGRLAERAQQHRRLHDTVLQTLEAMALAGPGDPGERLVEIQRLARAQAMEIRHTIETAASERAEAGARPLGEKLAALAAEMARDGLRAQLVVAELDDDTLSEVRQIAIRDAVREAMRNTMKHSGTDRVVVRVEERDGGIAVITRDHGSGFSAADHPAGFGISESITARLAEVGGTSRVESGLAGGGTRVTLWVPF</sequence>
<feature type="transmembrane region" description="Helical" evidence="4">
    <location>
        <begin position="93"/>
        <end position="115"/>
    </location>
</feature>
<dbReference type="RefSeq" id="WP_091305045.1">
    <property type="nucleotide sequence ID" value="NZ_FNSO01000003.1"/>
</dbReference>
<keyword evidence="4" id="KW-0812">Transmembrane</keyword>
<dbReference type="Gene3D" id="3.30.565.10">
    <property type="entry name" value="Histidine kinase-like ATPase, C-terminal domain"/>
    <property type="match status" value="1"/>
</dbReference>
<evidence type="ECO:0000256" key="1">
    <source>
        <dbReference type="ARBA" id="ARBA00022679"/>
    </source>
</evidence>
<dbReference type="GO" id="GO:0016301">
    <property type="term" value="F:kinase activity"/>
    <property type="evidence" value="ECO:0007669"/>
    <property type="project" value="UniProtKB-KW"/>
</dbReference>
<feature type="transmembrane region" description="Helical" evidence="4">
    <location>
        <begin position="167"/>
        <end position="189"/>
    </location>
</feature>
<dbReference type="InterPro" id="IPR050482">
    <property type="entry name" value="Sensor_HK_TwoCompSys"/>
</dbReference>
<feature type="transmembrane region" description="Helical" evidence="4">
    <location>
        <begin position="210"/>
        <end position="230"/>
    </location>
</feature>
<dbReference type="STRING" id="208445.SAMN04489727_1446"/>
<protein>
    <submittedName>
        <fullName evidence="6">Histidine kinase-, DNA gyrase B-, and HSP90-like ATPase</fullName>
    </submittedName>
</protein>
<dbReference type="PANTHER" id="PTHR24421">
    <property type="entry name" value="NITRATE/NITRITE SENSOR PROTEIN NARX-RELATED"/>
    <property type="match status" value="1"/>
</dbReference>
<keyword evidence="7" id="KW-1185">Reference proteome</keyword>
<dbReference type="InterPro" id="IPR003594">
    <property type="entry name" value="HATPase_dom"/>
</dbReference>
<keyword evidence="3" id="KW-0902">Two-component regulatory system</keyword>
<dbReference type="CDD" id="cd16917">
    <property type="entry name" value="HATPase_UhpB-NarQ-NarX-like"/>
    <property type="match status" value="1"/>
</dbReference>
<dbReference type="InterPro" id="IPR036890">
    <property type="entry name" value="HATPase_C_sf"/>
</dbReference>
<dbReference type="SUPFAM" id="SSF55874">
    <property type="entry name" value="ATPase domain of HSP90 chaperone/DNA topoisomerase II/histidine kinase"/>
    <property type="match status" value="1"/>
</dbReference>
<evidence type="ECO:0000256" key="3">
    <source>
        <dbReference type="ARBA" id="ARBA00023012"/>
    </source>
</evidence>
<proteinExistence type="predicted"/>
<feature type="domain" description="Histidine kinase/HSP90-like ATPase" evidence="5">
    <location>
        <begin position="345"/>
        <end position="434"/>
    </location>
</feature>
<accession>A0A1H4J338</accession>
<keyword evidence="2 6" id="KW-0418">Kinase</keyword>
<dbReference type="Proteomes" id="UP000199622">
    <property type="component" value="Unassembled WGS sequence"/>
</dbReference>